<feature type="compositionally biased region" description="Basic and acidic residues" evidence="5">
    <location>
        <begin position="502"/>
        <end position="513"/>
    </location>
</feature>
<protein>
    <recommendedName>
        <fullName evidence="6">RING-type domain-containing protein</fullName>
    </recommendedName>
</protein>
<dbReference type="InterPro" id="IPR001841">
    <property type="entry name" value="Znf_RING"/>
</dbReference>
<evidence type="ECO:0000313" key="8">
    <source>
        <dbReference type="Proteomes" id="UP001222932"/>
    </source>
</evidence>
<dbReference type="AlphaFoldDB" id="A0AAD3YEU8"/>
<reference evidence="7" key="2">
    <citation type="submission" date="2023-06" db="EMBL/GenBank/DDBJ databases">
        <authorList>
            <person name="Kobayashi Y."/>
            <person name="Kayamori A."/>
            <person name="Aoki K."/>
            <person name="Shiwa Y."/>
            <person name="Fujita N."/>
            <person name="Sugita T."/>
            <person name="Iwasaki W."/>
            <person name="Tanaka N."/>
            <person name="Takashima M."/>
        </authorList>
    </citation>
    <scope>NUCLEOTIDE SEQUENCE</scope>
    <source>
        <strain evidence="7">HIS016</strain>
    </source>
</reference>
<comment type="caution">
    <text evidence="7">The sequence shown here is derived from an EMBL/GenBank/DDBJ whole genome shotgun (WGS) entry which is preliminary data.</text>
</comment>
<feature type="compositionally biased region" description="Polar residues" evidence="5">
    <location>
        <begin position="405"/>
        <end position="418"/>
    </location>
</feature>
<feature type="compositionally biased region" description="Low complexity" evidence="5">
    <location>
        <begin position="192"/>
        <end position="203"/>
    </location>
</feature>
<feature type="compositionally biased region" description="Pro residues" evidence="5">
    <location>
        <begin position="618"/>
        <end position="635"/>
    </location>
</feature>
<feature type="compositionally biased region" description="Basic and acidic residues" evidence="5">
    <location>
        <begin position="1"/>
        <end position="15"/>
    </location>
</feature>
<dbReference type="CDD" id="cd16454">
    <property type="entry name" value="RING-H2_PA-TM-RING"/>
    <property type="match status" value="1"/>
</dbReference>
<dbReference type="Pfam" id="PF13639">
    <property type="entry name" value="zf-RING_2"/>
    <property type="match status" value="1"/>
</dbReference>
<dbReference type="PANTHER" id="PTHR45969:SF69">
    <property type="entry name" value="FINGER DOMAIN PROTEIN, PUTATIVE (AFU_ORTHOLOGUE AFUA_3G12190)-RELATED"/>
    <property type="match status" value="1"/>
</dbReference>
<feature type="domain" description="RING-type" evidence="6">
    <location>
        <begin position="307"/>
        <end position="349"/>
    </location>
</feature>
<evidence type="ECO:0000256" key="2">
    <source>
        <dbReference type="ARBA" id="ARBA00022771"/>
    </source>
</evidence>
<dbReference type="InterPro" id="IPR013083">
    <property type="entry name" value="Znf_RING/FYVE/PHD"/>
</dbReference>
<dbReference type="SUPFAM" id="SSF57850">
    <property type="entry name" value="RING/U-box"/>
    <property type="match status" value="1"/>
</dbReference>
<evidence type="ECO:0000259" key="6">
    <source>
        <dbReference type="PROSITE" id="PS50089"/>
    </source>
</evidence>
<evidence type="ECO:0000256" key="1">
    <source>
        <dbReference type="ARBA" id="ARBA00022723"/>
    </source>
</evidence>
<feature type="compositionally biased region" description="Basic and acidic residues" evidence="5">
    <location>
        <begin position="560"/>
        <end position="570"/>
    </location>
</feature>
<evidence type="ECO:0000256" key="5">
    <source>
        <dbReference type="SAM" id="MobiDB-lite"/>
    </source>
</evidence>
<reference evidence="7" key="1">
    <citation type="journal article" date="2023" name="BMC Genomics">
        <title>Chromosome-level genome assemblies of Cutaneotrichosporon spp. (Trichosporonales, Basidiomycota) reveal imbalanced evolution between nucleotide sequences and chromosome synteny.</title>
        <authorList>
            <person name="Kobayashi Y."/>
            <person name="Kayamori A."/>
            <person name="Aoki K."/>
            <person name="Shiwa Y."/>
            <person name="Matsutani M."/>
            <person name="Fujita N."/>
            <person name="Sugita T."/>
            <person name="Iwasaki W."/>
            <person name="Tanaka N."/>
            <person name="Takashima M."/>
        </authorList>
    </citation>
    <scope>NUCLEOTIDE SEQUENCE</scope>
    <source>
        <strain evidence="7">HIS016</strain>
    </source>
</reference>
<feature type="region of interest" description="Disordered" evidence="5">
    <location>
        <begin position="153"/>
        <end position="217"/>
    </location>
</feature>
<dbReference type="GO" id="GO:0008270">
    <property type="term" value="F:zinc ion binding"/>
    <property type="evidence" value="ECO:0007669"/>
    <property type="project" value="UniProtKB-KW"/>
</dbReference>
<organism evidence="7 8">
    <name type="scientific">Cutaneotrichosporon spelunceum</name>
    <dbReference type="NCBI Taxonomy" id="1672016"/>
    <lineage>
        <taxon>Eukaryota</taxon>
        <taxon>Fungi</taxon>
        <taxon>Dikarya</taxon>
        <taxon>Basidiomycota</taxon>
        <taxon>Agaricomycotina</taxon>
        <taxon>Tremellomycetes</taxon>
        <taxon>Trichosporonales</taxon>
        <taxon>Trichosporonaceae</taxon>
        <taxon>Cutaneotrichosporon</taxon>
    </lineage>
</organism>
<dbReference type="PANTHER" id="PTHR45969">
    <property type="entry name" value="RING ZINC FINGER PROTEIN-RELATED"/>
    <property type="match status" value="1"/>
</dbReference>
<feature type="region of interest" description="Disordered" evidence="5">
    <location>
        <begin position="606"/>
        <end position="664"/>
    </location>
</feature>
<sequence length="842" mass="87818">MSSPRHPPDEPDHGLEAGGLRDQPMIVAESSVSSDATQRVGESASTSHAITNSTDNATSPSLPNPAPATAIPATAPNPLATSSTLSTPHNASSSASARAAPPAAGPAPSTPSSPNRRRAQRPLSSVSFFLPFSGQQASADGPQVGLTWTLEVFGNGEDGGAAQGPDEMLNGQAGADTPTAGAEHPPHRPEATADANAAAGPEPNAGPNPQPDQQREGPTRSIFFIVGPDGTMRRGDGAVDDAATPLFPFPFPFAFPFQPGPPPPDPAKAAELLNSLPTVGRALLKRVDKVVAAEGQRDDGDNSGWQCGICLEGSDVGETVKALPCNHLFHESCLQPWFTNHHHNCPTCRLDLDPLRTLHEPARREPLRPATTGSGRGTPAARAPHPYARRGPTGGANSDGPRTRPGSNAATQPGTPQNERVDGAGGDRLQVPVMPMNPMDMAFDIARMLGLPVSSPIPMREDEQRREEDEGEGVRADQGQGGPAAGPSDPTEHTAAEQSQRPAHDGLQRPTPERRRHITVFHIGGNGGNREETNAPDAAAGPPPQSEGAADAEGAPANASEERATAPAREDAPAWAPGLFGLNPLAGAAVDWSSFMNGGGMRPNMSGNGATVAADPAPANPEPQAGPPPTGPARPPAGGAPAPPANPSVAGSAGPNRAEGIPNAETGTFRLPFEFLFVRPPPPEEPVQPENQTPVPLFVPQSLESWTAQREKGLGWRCDAIECLIAPPVPDAESMDVDVDDDEAEDADACDKEMLAIHAETQPPFQARQNGAAEPHTGHGFVLLACPHRWHRACLETAARSAGHSTVPDASGREWIRCARCRKEGWIVPREPRPEPEAVPLT</sequence>
<feature type="region of interest" description="Disordered" evidence="5">
    <location>
        <begin position="359"/>
        <end position="433"/>
    </location>
</feature>
<feature type="compositionally biased region" description="Low complexity" evidence="5">
    <location>
        <begin position="379"/>
        <end position="391"/>
    </location>
</feature>
<evidence type="ECO:0000313" key="7">
    <source>
        <dbReference type="EMBL" id="GMK59409.1"/>
    </source>
</evidence>
<dbReference type="Gene3D" id="3.30.40.10">
    <property type="entry name" value="Zinc/RING finger domain, C3HC4 (zinc finger)"/>
    <property type="match status" value="1"/>
</dbReference>
<feature type="compositionally biased region" description="Low complexity" evidence="5">
    <location>
        <begin position="91"/>
        <end position="102"/>
    </location>
</feature>
<gene>
    <name evidence="7" type="ORF">CspeluHIS016_0800150</name>
</gene>
<proteinExistence type="predicted"/>
<keyword evidence="1" id="KW-0479">Metal-binding</keyword>
<evidence type="ECO:0000256" key="4">
    <source>
        <dbReference type="PROSITE-ProRule" id="PRU00175"/>
    </source>
</evidence>
<feature type="compositionally biased region" description="Polar residues" evidence="5">
    <location>
        <begin position="43"/>
        <end position="61"/>
    </location>
</feature>
<keyword evidence="2 4" id="KW-0863">Zinc-finger</keyword>
<name>A0AAD3YEU8_9TREE</name>
<dbReference type="Proteomes" id="UP001222932">
    <property type="component" value="Unassembled WGS sequence"/>
</dbReference>
<keyword evidence="8" id="KW-1185">Reference proteome</keyword>
<feature type="compositionally biased region" description="Basic and acidic residues" evidence="5">
    <location>
        <begin position="459"/>
        <end position="475"/>
    </location>
</feature>
<dbReference type="GO" id="GO:0016567">
    <property type="term" value="P:protein ubiquitination"/>
    <property type="evidence" value="ECO:0007669"/>
    <property type="project" value="TreeGrafter"/>
</dbReference>
<feature type="region of interest" description="Disordered" evidence="5">
    <location>
        <begin position="454"/>
        <end position="570"/>
    </location>
</feature>
<dbReference type="SMART" id="SM00184">
    <property type="entry name" value="RING"/>
    <property type="match status" value="1"/>
</dbReference>
<accession>A0AAD3YEU8</accession>
<evidence type="ECO:0000256" key="3">
    <source>
        <dbReference type="ARBA" id="ARBA00022833"/>
    </source>
</evidence>
<dbReference type="GO" id="GO:0061630">
    <property type="term" value="F:ubiquitin protein ligase activity"/>
    <property type="evidence" value="ECO:0007669"/>
    <property type="project" value="TreeGrafter"/>
</dbReference>
<feature type="region of interest" description="Disordered" evidence="5">
    <location>
        <begin position="1"/>
        <end position="127"/>
    </location>
</feature>
<dbReference type="EMBL" id="BTCM01000008">
    <property type="protein sequence ID" value="GMK59409.1"/>
    <property type="molecule type" value="Genomic_DNA"/>
</dbReference>
<dbReference type="PROSITE" id="PS50089">
    <property type="entry name" value="ZF_RING_2"/>
    <property type="match status" value="1"/>
</dbReference>
<keyword evidence="3" id="KW-0862">Zinc</keyword>
<feature type="compositionally biased region" description="Low complexity" evidence="5">
    <location>
        <begin position="546"/>
        <end position="559"/>
    </location>
</feature>
<feature type="compositionally biased region" description="Low complexity" evidence="5">
    <location>
        <begin position="67"/>
        <end position="81"/>
    </location>
</feature>